<dbReference type="EMBL" id="LAZR01023840">
    <property type="protein sequence ID" value="KKL77135.1"/>
    <property type="molecule type" value="Genomic_DNA"/>
</dbReference>
<name>A0A0F9H668_9ZZZZ</name>
<evidence type="ECO:0000313" key="2">
    <source>
        <dbReference type="EMBL" id="KKL77135.1"/>
    </source>
</evidence>
<gene>
    <name evidence="2" type="ORF">LCGC14_2037930</name>
</gene>
<protein>
    <recommendedName>
        <fullName evidence="1">Ice-binding protein C-terminal domain-containing protein</fullName>
    </recommendedName>
</protein>
<comment type="caution">
    <text evidence="2">The sequence shown here is derived from an EMBL/GenBank/DDBJ whole genome shotgun (WGS) entry which is preliminary data.</text>
</comment>
<dbReference type="Pfam" id="PF07589">
    <property type="entry name" value="PEP-CTERM"/>
    <property type="match status" value="1"/>
</dbReference>
<evidence type="ECO:0000259" key="1">
    <source>
        <dbReference type="Pfam" id="PF07589"/>
    </source>
</evidence>
<dbReference type="AlphaFoldDB" id="A0A0F9H668"/>
<accession>A0A0F9H668</accession>
<organism evidence="2">
    <name type="scientific">marine sediment metagenome</name>
    <dbReference type="NCBI Taxonomy" id="412755"/>
    <lineage>
        <taxon>unclassified sequences</taxon>
        <taxon>metagenomes</taxon>
        <taxon>ecological metagenomes</taxon>
    </lineage>
</organism>
<feature type="non-terminal residue" evidence="2">
    <location>
        <position position="515"/>
    </location>
</feature>
<feature type="domain" description="Ice-binding protein C-terminal" evidence="1">
    <location>
        <begin position="490"/>
        <end position="508"/>
    </location>
</feature>
<reference evidence="2" key="1">
    <citation type="journal article" date="2015" name="Nature">
        <title>Complex archaea that bridge the gap between prokaryotes and eukaryotes.</title>
        <authorList>
            <person name="Spang A."/>
            <person name="Saw J.H."/>
            <person name="Jorgensen S.L."/>
            <person name="Zaremba-Niedzwiedzka K."/>
            <person name="Martijn J."/>
            <person name="Lind A.E."/>
            <person name="van Eijk R."/>
            <person name="Schleper C."/>
            <person name="Guy L."/>
            <person name="Ettema T.J."/>
        </authorList>
    </citation>
    <scope>NUCLEOTIDE SEQUENCE</scope>
</reference>
<dbReference type="InterPro" id="IPR013424">
    <property type="entry name" value="Ice-binding_C"/>
</dbReference>
<dbReference type="NCBIfam" id="TIGR02595">
    <property type="entry name" value="PEP_CTERM"/>
    <property type="match status" value="1"/>
</dbReference>
<sequence length="515" mass="55468">MRRVILCAVVVMGLCGASVSSEITYYVGPDGGSWHTAENWSLGRIPLGARIGGDHVRIFNNLTVRITADVPDEFRLNTLTVGYSRDGGIIQESGNLEVSSITMGRRDGSNENMGTYTLEDGSIVIGGSLNVGGSNRDNTFIMNSGSISIGSYLWIGGDGGVNRFTMNNGDMMVGSLSLRSGVYNLEGGTLTLRNRIEFGSGVTKNRYFNFGRGVMNLPGDWDFDRLVSIGESDFRVLGNPVTEGDLQFGDLFLIGNEIFTAISGIPKSPAVVRRHVFYNNSLFDLPLIGRTDDDAVAPDKQALLPGETATVSNYTSYHKGINGIMVDIDGLAGTPTALDFDFKVGNDDNPDLWGDAPDPIDVIVRAGEGVDGSDRIAILWDDNAIDNEWLQIILRATDVTGLLEDDVFYFGNAIGESGNSTTDAIVDAFDILGARDNPRTFPDAAPIDFAFDYDRDAEVNAADVIISRNNPTTFFNALQLITVPGAKAIPVPEPSTLALLAMGAIGLLSYVWRQQ</sequence>
<proteinExistence type="predicted"/>